<sequence>MQRDVWGSFTAFFFAGSAAGAAGRDDSDDEDDEDDEDDGGKLGATGRPNLLLGDDDTMTAGVVFSSGKWMKERTFNLY</sequence>
<dbReference type="AlphaFoldDB" id="A0A1J9Q9B6"/>
<proteinExistence type="predicted"/>
<keyword evidence="4" id="KW-1185">Reference proteome</keyword>
<dbReference type="Proteomes" id="UP000242791">
    <property type="component" value="Unassembled WGS sequence"/>
</dbReference>
<evidence type="ECO:0000256" key="2">
    <source>
        <dbReference type="SAM" id="SignalP"/>
    </source>
</evidence>
<reference evidence="3 4" key="1">
    <citation type="submission" date="2015-08" db="EMBL/GenBank/DDBJ databases">
        <title>Emmonsia species relationships and genome sequence.</title>
        <authorList>
            <person name="Cuomo C.A."/>
            <person name="Schwartz I.S."/>
            <person name="Kenyon C."/>
            <person name="De Hoog G.S."/>
            <person name="Govender N.P."/>
            <person name="Botha A."/>
            <person name="Moreno L."/>
            <person name="De Vries M."/>
            <person name="Munoz J.F."/>
            <person name="Stielow J.B."/>
        </authorList>
    </citation>
    <scope>NUCLEOTIDE SEQUENCE [LARGE SCALE GENOMIC DNA]</scope>
    <source>
        <strain evidence="3 4">EI222</strain>
    </source>
</reference>
<gene>
    <name evidence="3" type="ORF">ACJ73_09300</name>
</gene>
<dbReference type="VEuPathDB" id="FungiDB:ACJ73_09300"/>
<protein>
    <submittedName>
        <fullName evidence="3">Uncharacterized protein</fullName>
    </submittedName>
</protein>
<evidence type="ECO:0000256" key="1">
    <source>
        <dbReference type="SAM" id="MobiDB-lite"/>
    </source>
</evidence>
<feature type="chain" id="PRO_5012430603" evidence="2">
    <location>
        <begin position="24"/>
        <end position="78"/>
    </location>
</feature>
<comment type="caution">
    <text evidence="3">The sequence shown here is derived from an EMBL/GenBank/DDBJ whole genome shotgun (WGS) entry which is preliminary data.</text>
</comment>
<evidence type="ECO:0000313" key="4">
    <source>
        <dbReference type="Proteomes" id="UP000242791"/>
    </source>
</evidence>
<name>A0A1J9Q9B6_9EURO</name>
<keyword evidence="2" id="KW-0732">Signal</keyword>
<feature type="compositionally biased region" description="Acidic residues" evidence="1">
    <location>
        <begin position="26"/>
        <end position="38"/>
    </location>
</feature>
<accession>A0A1J9Q9B6</accession>
<evidence type="ECO:0000313" key="3">
    <source>
        <dbReference type="EMBL" id="OJD12775.1"/>
    </source>
</evidence>
<feature type="region of interest" description="Disordered" evidence="1">
    <location>
        <begin position="19"/>
        <end position="50"/>
    </location>
</feature>
<feature type="signal peptide" evidence="2">
    <location>
        <begin position="1"/>
        <end position="23"/>
    </location>
</feature>
<dbReference type="EMBL" id="LGTZ01002553">
    <property type="protein sequence ID" value="OJD12775.1"/>
    <property type="molecule type" value="Genomic_DNA"/>
</dbReference>
<organism evidence="3 4">
    <name type="scientific">Blastomyces percursus</name>
    <dbReference type="NCBI Taxonomy" id="1658174"/>
    <lineage>
        <taxon>Eukaryota</taxon>
        <taxon>Fungi</taxon>
        <taxon>Dikarya</taxon>
        <taxon>Ascomycota</taxon>
        <taxon>Pezizomycotina</taxon>
        <taxon>Eurotiomycetes</taxon>
        <taxon>Eurotiomycetidae</taxon>
        <taxon>Onygenales</taxon>
        <taxon>Ajellomycetaceae</taxon>
        <taxon>Blastomyces</taxon>
    </lineage>
</organism>